<dbReference type="EMBL" id="CH940648">
    <property type="protein sequence ID" value="KRF79515.1"/>
    <property type="molecule type" value="Genomic_DNA"/>
</dbReference>
<dbReference type="InParanoid" id="A0A0Q9WER3"/>
<dbReference type="Proteomes" id="UP000008792">
    <property type="component" value="Unassembled WGS sequence"/>
</dbReference>
<reference evidence="1 2" key="1">
    <citation type="journal article" date="2007" name="Nature">
        <title>Evolution of genes and genomes on the Drosophila phylogeny.</title>
        <authorList>
            <consortium name="Drosophila 12 Genomes Consortium"/>
            <person name="Clark A.G."/>
            <person name="Eisen M.B."/>
            <person name="Smith D.R."/>
            <person name="Bergman C.M."/>
            <person name="Oliver B."/>
            <person name="Markow T.A."/>
            <person name="Kaufman T.C."/>
            <person name="Kellis M."/>
            <person name="Gelbart W."/>
            <person name="Iyer V.N."/>
            <person name="Pollard D.A."/>
            <person name="Sackton T.B."/>
            <person name="Larracuente A.M."/>
            <person name="Singh N.D."/>
            <person name="Abad J.P."/>
            <person name="Abt D.N."/>
            <person name="Adryan B."/>
            <person name="Aguade M."/>
            <person name="Akashi H."/>
            <person name="Anderson W.W."/>
            <person name="Aquadro C.F."/>
            <person name="Ardell D.H."/>
            <person name="Arguello R."/>
            <person name="Artieri C.G."/>
            <person name="Barbash D.A."/>
            <person name="Barker D."/>
            <person name="Barsanti P."/>
            <person name="Batterham P."/>
            <person name="Batzoglou S."/>
            <person name="Begun D."/>
            <person name="Bhutkar A."/>
            <person name="Blanco E."/>
            <person name="Bosak S.A."/>
            <person name="Bradley R.K."/>
            <person name="Brand A.D."/>
            <person name="Brent M.R."/>
            <person name="Brooks A.N."/>
            <person name="Brown R.H."/>
            <person name="Butlin R.K."/>
            <person name="Caggese C."/>
            <person name="Calvi B.R."/>
            <person name="Bernardo de Carvalho A."/>
            <person name="Caspi A."/>
            <person name="Castrezana S."/>
            <person name="Celniker S.E."/>
            <person name="Chang J.L."/>
            <person name="Chapple C."/>
            <person name="Chatterji S."/>
            <person name="Chinwalla A."/>
            <person name="Civetta A."/>
            <person name="Clifton S.W."/>
            <person name="Comeron J.M."/>
            <person name="Costello J.C."/>
            <person name="Coyne J.A."/>
            <person name="Daub J."/>
            <person name="David R.G."/>
            <person name="Delcher A.L."/>
            <person name="Delehaunty K."/>
            <person name="Do C.B."/>
            <person name="Ebling H."/>
            <person name="Edwards K."/>
            <person name="Eickbush T."/>
            <person name="Evans J.D."/>
            <person name="Filipski A."/>
            <person name="Findeiss S."/>
            <person name="Freyhult E."/>
            <person name="Fulton L."/>
            <person name="Fulton R."/>
            <person name="Garcia A.C."/>
            <person name="Gardiner A."/>
            <person name="Garfield D.A."/>
            <person name="Garvin B.E."/>
            <person name="Gibson G."/>
            <person name="Gilbert D."/>
            <person name="Gnerre S."/>
            <person name="Godfrey J."/>
            <person name="Good R."/>
            <person name="Gotea V."/>
            <person name="Gravely B."/>
            <person name="Greenberg A.J."/>
            <person name="Griffiths-Jones S."/>
            <person name="Gross S."/>
            <person name="Guigo R."/>
            <person name="Gustafson E.A."/>
            <person name="Haerty W."/>
            <person name="Hahn M.W."/>
            <person name="Halligan D.L."/>
            <person name="Halpern A.L."/>
            <person name="Halter G.M."/>
            <person name="Han M.V."/>
            <person name="Heger A."/>
            <person name="Hillier L."/>
            <person name="Hinrichs A.S."/>
            <person name="Holmes I."/>
            <person name="Hoskins R.A."/>
            <person name="Hubisz M.J."/>
            <person name="Hultmark D."/>
            <person name="Huntley M.A."/>
            <person name="Jaffe D.B."/>
            <person name="Jagadeeshan S."/>
            <person name="Jeck W.R."/>
            <person name="Johnson J."/>
            <person name="Jones C.D."/>
            <person name="Jordan W.C."/>
            <person name="Karpen G.H."/>
            <person name="Kataoka E."/>
            <person name="Keightley P.D."/>
            <person name="Kheradpour P."/>
            <person name="Kirkness E.F."/>
            <person name="Koerich L.B."/>
            <person name="Kristiansen K."/>
            <person name="Kudrna D."/>
            <person name="Kulathinal R.J."/>
            <person name="Kumar S."/>
            <person name="Kwok R."/>
            <person name="Lander E."/>
            <person name="Langley C.H."/>
            <person name="Lapoint R."/>
            <person name="Lazzaro B.P."/>
            <person name="Lee S.J."/>
            <person name="Levesque L."/>
            <person name="Li R."/>
            <person name="Lin C.F."/>
            <person name="Lin M.F."/>
            <person name="Lindblad-Toh K."/>
            <person name="Llopart A."/>
            <person name="Long M."/>
            <person name="Low L."/>
            <person name="Lozovsky E."/>
            <person name="Lu J."/>
            <person name="Luo M."/>
            <person name="Machado C.A."/>
            <person name="Makalowski W."/>
            <person name="Marzo M."/>
            <person name="Matsuda M."/>
            <person name="Matzkin L."/>
            <person name="McAllister B."/>
            <person name="McBride C.S."/>
            <person name="McKernan B."/>
            <person name="McKernan K."/>
            <person name="Mendez-Lago M."/>
            <person name="Minx P."/>
            <person name="Mollenhauer M.U."/>
            <person name="Montooth K."/>
            <person name="Mount S.M."/>
            <person name="Mu X."/>
            <person name="Myers E."/>
            <person name="Negre B."/>
            <person name="Newfeld S."/>
            <person name="Nielsen R."/>
            <person name="Noor M.A."/>
            <person name="O'Grady P."/>
            <person name="Pachter L."/>
            <person name="Papaceit M."/>
            <person name="Parisi M.J."/>
            <person name="Parisi M."/>
            <person name="Parts L."/>
            <person name="Pedersen J.S."/>
            <person name="Pesole G."/>
            <person name="Phillippy A.M."/>
            <person name="Ponting C.P."/>
            <person name="Pop M."/>
            <person name="Porcelli D."/>
            <person name="Powell J.R."/>
            <person name="Prohaska S."/>
            <person name="Pruitt K."/>
            <person name="Puig M."/>
            <person name="Quesneville H."/>
            <person name="Ram K.R."/>
            <person name="Rand D."/>
            <person name="Rasmussen M.D."/>
            <person name="Reed L.K."/>
            <person name="Reenan R."/>
            <person name="Reily A."/>
            <person name="Remington K.A."/>
            <person name="Rieger T.T."/>
            <person name="Ritchie M.G."/>
            <person name="Robin C."/>
            <person name="Rogers Y.H."/>
            <person name="Rohde C."/>
            <person name="Rozas J."/>
            <person name="Rubenfield M.J."/>
            <person name="Ruiz A."/>
            <person name="Russo S."/>
            <person name="Salzberg S.L."/>
            <person name="Sanchez-Gracia A."/>
            <person name="Saranga D.J."/>
            <person name="Sato H."/>
            <person name="Schaeffer S.W."/>
            <person name="Schatz M.C."/>
            <person name="Schlenke T."/>
            <person name="Schwartz R."/>
            <person name="Segarra C."/>
            <person name="Singh R.S."/>
            <person name="Sirot L."/>
            <person name="Sirota M."/>
            <person name="Sisneros N.B."/>
            <person name="Smith C.D."/>
            <person name="Smith T.F."/>
            <person name="Spieth J."/>
            <person name="Stage D.E."/>
            <person name="Stark A."/>
            <person name="Stephan W."/>
            <person name="Strausberg R.L."/>
            <person name="Strempel S."/>
            <person name="Sturgill D."/>
            <person name="Sutton G."/>
            <person name="Sutton G.G."/>
            <person name="Tao W."/>
            <person name="Teichmann S."/>
            <person name="Tobari Y.N."/>
            <person name="Tomimura Y."/>
            <person name="Tsolas J.M."/>
            <person name="Valente V.L."/>
            <person name="Venter E."/>
            <person name="Venter J.C."/>
            <person name="Vicario S."/>
            <person name="Vieira F.G."/>
            <person name="Vilella A.J."/>
            <person name="Villasante A."/>
            <person name="Walenz B."/>
            <person name="Wang J."/>
            <person name="Wasserman M."/>
            <person name="Watts T."/>
            <person name="Wilson D."/>
            <person name="Wilson R.K."/>
            <person name="Wing R.A."/>
            <person name="Wolfner M.F."/>
            <person name="Wong A."/>
            <person name="Wong G.K."/>
            <person name="Wu C.I."/>
            <person name="Wu G."/>
            <person name="Yamamoto D."/>
            <person name="Yang H.P."/>
            <person name="Yang S.P."/>
            <person name="Yorke J.A."/>
            <person name="Yoshida K."/>
            <person name="Zdobnov E."/>
            <person name="Zhang P."/>
            <person name="Zhang Y."/>
            <person name="Zimin A.V."/>
            <person name="Baldwin J."/>
            <person name="Abdouelleil A."/>
            <person name="Abdulkadir J."/>
            <person name="Abebe A."/>
            <person name="Abera B."/>
            <person name="Abreu J."/>
            <person name="Acer S.C."/>
            <person name="Aftuck L."/>
            <person name="Alexander A."/>
            <person name="An P."/>
            <person name="Anderson E."/>
            <person name="Anderson S."/>
            <person name="Arachi H."/>
            <person name="Azer M."/>
            <person name="Bachantsang P."/>
            <person name="Barry A."/>
            <person name="Bayul T."/>
            <person name="Berlin A."/>
            <person name="Bessette D."/>
            <person name="Bloom T."/>
            <person name="Blye J."/>
            <person name="Boguslavskiy L."/>
            <person name="Bonnet C."/>
            <person name="Boukhgalter B."/>
            <person name="Bourzgui I."/>
            <person name="Brown A."/>
            <person name="Cahill P."/>
            <person name="Channer S."/>
            <person name="Cheshatsang Y."/>
            <person name="Chuda L."/>
            <person name="Citroen M."/>
            <person name="Collymore A."/>
            <person name="Cooke P."/>
            <person name="Costello M."/>
            <person name="D'Aco K."/>
            <person name="Daza R."/>
            <person name="De Haan G."/>
            <person name="DeGray S."/>
            <person name="DeMaso C."/>
            <person name="Dhargay N."/>
            <person name="Dooley K."/>
            <person name="Dooley E."/>
            <person name="Doricent M."/>
            <person name="Dorje P."/>
            <person name="Dorjee K."/>
            <person name="Dupes A."/>
            <person name="Elong R."/>
            <person name="Falk J."/>
            <person name="Farina A."/>
            <person name="Faro S."/>
            <person name="Ferguson D."/>
            <person name="Fisher S."/>
            <person name="Foley C.D."/>
            <person name="Franke A."/>
            <person name="Friedrich D."/>
            <person name="Gadbois L."/>
            <person name="Gearin G."/>
            <person name="Gearin C.R."/>
            <person name="Giannoukos G."/>
            <person name="Goode T."/>
            <person name="Graham J."/>
            <person name="Grandbois E."/>
            <person name="Grewal S."/>
            <person name="Gyaltsen K."/>
            <person name="Hafez N."/>
            <person name="Hagos B."/>
            <person name="Hall J."/>
            <person name="Henson C."/>
            <person name="Hollinger A."/>
            <person name="Honan T."/>
            <person name="Huard M.D."/>
            <person name="Hughes L."/>
            <person name="Hurhula B."/>
            <person name="Husby M.E."/>
            <person name="Kamat A."/>
            <person name="Kanga B."/>
            <person name="Kashin S."/>
            <person name="Khazanovich D."/>
            <person name="Kisner P."/>
            <person name="Lance K."/>
            <person name="Lara M."/>
            <person name="Lee W."/>
            <person name="Lennon N."/>
            <person name="Letendre F."/>
            <person name="LeVine R."/>
            <person name="Lipovsky A."/>
            <person name="Liu X."/>
            <person name="Liu J."/>
            <person name="Liu S."/>
            <person name="Lokyitsang T."/>
            <person name="Lokyitsang Y."/>
            <person name="Lubonja R."/>
            <person name="Lui A."/>
            <person name="MacDonald P."/>
            <person name="Magnisalis V."/>
            <person name="Maru K."/>
            <person name="Matthews C."/>
            <person name="McCusker W."/>
            <person name="McDonough S."/>
            <person name="Mehta T."/>
            <person name="Meldrim J."/>
            <person name="Meneus L."/>
            <person name="Mihai O."/>
            <person name="Mihalev A."/>
            <person name="Mihova T."/>
            <person name="Mittelman R."/>
            <person name="Mlenga V."/>
            <person name="Montmayeur A."/>
            <person name="Mulrain L."/>
            <person name="Navidi A."/>
            <person name="Naylor J."/>
            <person name="Negash T."/>
            <person name="Nguyen T."/>
            <person name="Nguyen N."/>
            <person name="Nicol R."/>
            <person name="Norbu C."/>
            <person name="Norbu N."/>
            <person name="Novod N."/>
            <person name="O'Neill B."/>
            <person name="Osman S."/>
            <person name="Markiewicz E."/>
            <person name="Oyono O.L."/>
            <person name="Patti C."/>
            <person name="Phunkhang P."/>
            <person name="Pierre F."/>
            <person name="Priest M."/>
            <person name="Raghuraman S."/>
            <person name="Rege F."/>
            <person name="Reyes R."/>
            <person name="Rise C."/>
            <person name="Rogov P."/>
            <person name="Ross K."/>
            <person name="Ryan E."/>
            <person name="Settipalli S."/>
            <person name="Shea T."/>
            <person name="Sherpa N."/>
            <person name="Shi L."/>
            <person name="Shih D."/>
            <person name="Sparrow T."/>
            <person name="Spaulding J."/>
            <person name="Stalker J."/>
            <person name="Stange-Thomann N."/>
            <person name="Stavropoulos S."/>
            <person name="Stone C."/>
            <person name="Strader C."/>
            <person name="Tesfaye S."/>
            <person name="Thomson T."/>
            <person name="Thoulutsang Y."/>
            <person name="Thoulutsang D."/>
            <person name="Topham K."/>
            <person name="Topping I."/>
            <person name="Tsamla T."/>
            <person name="Vassiliev H."/>
            <person name="Vo A."/>
            <person name="Wangchuk T."/>
            <person name="Wangdi T."/>
            <person name="Weiand M."/>
            <person name="Wilkinson J."/>
            <person name="Wilson A."/>
            <person name="Yadav S."/>
            <person name="Young G."/>
            <person name="Yu Q."/>
            <person name="Zembek L."/>
            <person name="Zhong D."/>
            <person name="Zimmer A."/>
            <person name="Zwirko Z."/>
            <person name="Jaffe D.B."/>
            <person name="Alvarez P."/>
            <person name="Brockman W."/>
            <person name="Butler J."/>
            <person name="Chin C."/>
            <person name="Gnerre S."/>
            <person name="Grabherr M."/>
            <person name="Kleber M."/>
            <person name="Mauceli E."/>
            <person name="MacCallum I."/>
        </authorList>
    </citation>
    <scope>NUCLEOTIDE SEQUENCE [LARGE SCALE GENOMIC DNA]</scope>
    <source>
        <strain evidence="2">Tucson 15010-1051.87</strain>
    </source>
</reference>
<keyword evidence="2" id="KW-1185">Reference proteome</keyword>
<name>A0A0Q9WER3_DROVI</name>
<evidence type="ECO:0000313" key="1">
    <source>
        <dbReference type="EMBL" id="KRF79515.1"/>
    </source>
</evidence>
<organism evidence="1 2">
    <name type="scientific">Drosophila virilis</name>
    <name type="common">Fruit fly</name>
    <dbReference type="NCBI Taxonomy" id="7244"/>
    <lineage>
        <taxon>Eukaryota</taxon>
        <taxon>Metazoa</taxon>
        <taxon>Ecdysozoa</taxon>
        <taxon>Arthropoda</taxon>
        <taxon>Hexapoda</taxon>
        <taxon>Insecta</taxon>
        <taxon>Pterygota</taxon>
        <taxon>Neoptera</taxon>
        <taxon>Endopterygota</taxon>
        <taxon>Diptera</taxon>
        <taxon>Brachycera</taxon>
        <taxon>Muscomorpha</taxon>
        <taxon>Ephydroidea</taxon>
        <taxon>Drosophilidae</taxon>
        <taxon>Drosophila</taxon>
    </lineage>
</organism>
<accession>A0A0Q9WER3</accession>
<proteinExistence type="predicted"/>
<protein>
    <submittedName>
        <fullName evidence="1">Uncharacterized protein</fullName>
    </submittedName>
</protein>
<dbReference type="AlphaFoldDB" id="A0A0Q9WER3"/>
<evidence type="ECO:0000313" key="2">
    <source>
        <dbReference type="Proteomes" id="UP000008792"/>
    </source>
</evidence>
<gene>
    <name evidence="1" type="primary">Dvir\GJ26303</name>
    <name evidence="1" type="ORF">Dvir_GJ26303</name>
</gene>
<sequence length="80" mass="9227">MKTSNLFYKKSLKRSVPADWLEEDEYPTKRFKPNSWIEGNQQAGDIDLKLTELVFIEKVEIIMAKKVPGCPNLQALNKNS</sequence>